<evidence type="ECO:0000256" key="2">
    <source>
        <dbReference type="ARBA" id="ARBA00022692"/>
    </source>
</evidence>
<keyword evidence="2 5" id="KW-0812">Transmembrane</keyword>
<dbReference type="AlphaFoldDB" id="A0A7Z2ZUX8"/>
<evidence type="ECO:0000256" key="5">
    <source>
        <dbReference type="SAM" id="Phobius"/>
    </source>
</evidence>
<sequence length="276" mass="29872">MRPIAIAYGRAVRSQFSRRMLLLSIVPLLLSLALWGGLLYAGLQPLYDWLQAVFTEYGLFATSGSALSRLGLGFLHAMAVPLVAMLTLLPLTIITSLLFIGVGAMPAIARHVSRVQFPAMERKEGGSFLGSLGVNLSGIVVFALLWIVTLPLYALAPLALVAQAVLWGWLTARVMSYDALSIHASLEERRAIVRTRRRPLLAIGTISGLLGALPGVVWVGGALSVVLFPVLAVLSIWLYLVIFIFTGLWFQYYCLQALADLRAGRDGQPAVTISTP</sequence>
<dbReference type="Pfam" id="PF07264">
    <property type="entry name" value="EI24"/>
    <property type="match status" value="1"/>
</dbReference>
<comment type="subcellular location">
    <subcellularLocation>
        <location evidence="1">Membrane</location>
        <topology evidence="1">Multi-pass membrane protein</topology>
    </subcellularLocation>
</comment>
<feature type="transmembrane region" description="Helical" evidence="5">
    <location>
        <begin position="128"/>
        <end position="148"/>
    </location>
</feature>
<keyword evidence="4 5" id="KW-0472">Membrane</keyword>
<evidence type="ECO:0000256" key="4">
    <source>
        <dbReference type="ARBA" id="ARBA00023136"/>
    </source>
</evidence>
<dbReference type="EMBL" id="CP051685">
    <property type="protein sequence ID" value="QJE03146.1"/>
    <property type="molecule type" value="Genomic_DNA"/>
</dbReference>
<feature type="transmembrane region" description="Helical" evidence="5">
    <location>
        <begin position="21"/>
        <end position="43"/>
    </location>
</feature>
<keyword evidence="7" id="KW-1185">Reference proteome</keyword>
<feature type="transmembrane region" description="Helical" evidence="5">
    <location>
        <begin position="226"/>
        <end position="250"/>
    </location>
</feature>
<protein>
    <submittedName>
        <fullName evidence="6">EI24 domain-containing protein</fullName>
    </submittedName>
</protein>
<feature type="transmembrane region" description="Helical" evidence="5">
    <location>
        <begin position="82"/>
        <end position="108"/>
    </location>
</feature>
<accession>A0A7Z2ZUX8</accession>
<evidence type="ECO:0000313" key="6">
    <source>
        <dbReference type="EMBL" id="QJE03146.1"/>
    </source>
</evidence>
<gene>
    <name evidence="6" type="ORF">HH212_02800</name>
</gene>
<proteinExistence type="predicted"/>
<feature type="transmembrane region" description="Helical" evidence="5">
    <location>
        <begin position="154"/>
        <end position="172"/>
    </location>
</feature>
<organism evidence="6 7">
    <name type="scientific">Massilia forsythiae</name>
    <dbReference type="NCBI Taxonomy" id="2728020"/>
    <lineage>
        <taxon>Bacteria</taxon>
        <taxon>Pseudomonadati</taxon>
        <taxon>Pseudomonadota</taxon>
        <taxon>Betaproteobacteria</taxon>
        <taxon>Burkholderiales</taxon>
        <taxon>Oxalobacteraceae</taxon>
        <taxon>Telluria group</taxon>
        <taxon>Massilia</taxon>
    </lineage>
</organism>
<evidence type="ECO:0000256" key="1">
    <source>
        <dbReference type="ARBA" id="ARBA00004141"/>
    </source>
</evidence>
<name>A0A7Z2ZUX8_9BURK</name>
<evidence type="ECO:0000313" key="7">
    <source>
        <dbReference type="Proteomes" id="UP000502415"/>
    </source>
</evidence>
<dbReference type="Proteomes" id="UP000502415">
    <property type="component" value="Chromosome"/>
</dbReference>
<dbReference type="KEGG" id="mfy:HH212_02800"/>
<keyword evidence="3 5" id="KW-1133">Transmembrane helix</keyword>
<evidence type="ECO:0000256" key="3">
    <source>
        <dbReference type="ARBA" id="ARBA00022989"/>
    </source>
</evidence>
<dbReference type="InterPro" id="IPR059112">
    <property type="entry name" value="CysZ/EI24"/>
</dbReference>
<feature type="transmembrane region" description="Helical" evidence="5">
    <location>
        <begin position="199"/>
        <end position="220"/>
    </location>
</feature>
<reference evidence="6 7" key="1">
    <citation type="submission" date="2020-04" db="EMBL/GenBank/DDBJ databases">
        <title>Genome sequencing of novel species.</title>
        <authorList>
            <person name="Heo J."/>
            <person name="Kim S.-J."/>
            <person name="Kim J.-S."/>
            <person name="Hong S.-B."/>
            <person name="Kwon S.-W."/>
        </authorList>
    </citation>
    <scope>NUCLEOTIDE SEQUENCE [LARGE SCALE GENOMIC DNA]</scope>
    <source>
        <strain evidence="6 7">GN2-R2</strain>
    </source>
</reference>